<dbReference type="EMBL" id="JAAGOA010000003">
    <property type="protein sequence ID" value="NED99784.1"/>
    <property type="molecule type" value="Genomic_DNA"/>
</dbReference>
<dbReference type="Proteomes" id="UP000475214">
    <property type="component" value="Unassembled WGS sequence"/>
</dbReference>
<keyword evidence="1" id="KW-0472">Membrane</keyword>
<protein>
    <submittedName>
        <fullName evidence="2">Bax inhibitor-1/YccA family protein</fullName>
    </submittedName>
</protein>
<keyword evidence="1" id="KW-0812">Transmembrane</keyword>
<reference evidence="2 3" key="1">
    <citation type="submission" date="2020-02" db="EMBL/GenBank/DDBJ databases">
        <authorList>
            <person name="Li X.-J."/>
            <person name="Han X.-M."/>
        </authorList>
    </citation>
    <scope>NUCLEOTIDE SEQUENCE [LARGE SCALE GENOMIC DNA]</scope>
    <source>
        <strain evidence="2 3">CCTCC AB 2017055</strain>
    </source>
</reference>
<accession>A0A6L9S2V7</accession>
<feature type="transmembrane region" description="Helical" evidence="1">
    <location>
        <begin position="239"/>
        <end position="256"/>
    </location>
</feature>
<name>A0A6L9S2V7_9ACTN</name>
<sequence>MQSSNPVFGRAAAFNGRSAAYEAPAPSAERLEEMYAAPSATPTQTGRMTYDDVVMRTGATLGVLVAFAVVGWWQPQLFFVGFIGGLVLGLVNAFKKEPSPPLILAYAALQGLFVGGISWMFESMSFEQGGSNLQGIVAQAVMGTVGVFAVSLFLYRSGRVRVTPKFQRGAMMALGGYLVFVVFNLFAQIFGFADGTFGFRSGWLGVAIGLFAVTLAAVMLIMDFDFIEKGVQQGIPSKYAWTAAFGLTVTLVWLYIEMLRLLAILRGE</sequence>
<feature type="transmembrane region" description="Helical" evidence="1">
    <location>
        <begin position="77"/>
        <end position="94"/>
    </location>
</feature>
<dbReference type="Pfam" id="PF12811">
    <property type="entry name" value="BaxI_1"/>
    <property type="match status" value="1"/>
</dbReference>
<feature type="transmembrane region" description="Helical" evidence="1">
    <location>
        <begin position="53"/>
        <end position="71"/>
    </location>
</feature>
<dbReference type="PIRSF" id="PIRSF009160">
    <property type="entry name" value="UCP009160"/>
    <property type="match status" value="1"/>
</dbReference>
<comment type="caution">
    <text evidence="2">The sequence shown here is derived from an EMBL/GenBank/DDBJ whole genome shotgun (WGS) entry which is preliminary data.</text>
</comment>
<organism evidence="2 3">
    <name type="scientific">Phytoactinopolyspora halotolerans</name>
    <dbReference type="NCBI Taxonomy" id="1981512"/>
    <lineage>
        <taxon>Bacteria</taxon>
        <taxon>Bacillati</taxon>
        <taxon>Actinomycetota</taxon>
        <taxon>Actinomycetes</taxon>
        <taxon>Jiangellales</taxon>
        <taxon>Jiangellaceae</taxon>
        <taxon>Phytoactinopolyspora</taxon>
    </lineage>
</organism>
<keyword evidence="1" id="KW-1133">Transmembrane helix</keyword>
<keyword evidence="3" id="KW-1185">Reference proteome</keyword>
<evidence type="ECO:0000313" key="3">
    <source>
        <dbReference type="Proteomes" id="UP000475214"/>
    </source>
</evidence>
<proteinExistence type="predicted"/>
<dbReference type="RefSeq" id="WP_163734263.1">
    <property type="nucleotide sequence ID" value="NZ_JAAGOA010000003.1"/>
</dbReference>
<gene>
    <name evidence="2" type="ORF">G1H10_06350</name>
</gene>
<evidence type="ECO:0000313" key="2">
    <source>
        <dbReference type="EMBL" id="NED99784.1"/>
    </source>
</evidence>
<dbReference type="PANTHER" id="PTHR41282:SF1">
    <property type="entry name" value="CONSERVED TRANSMEMBRANE PROTEIN-RELATED"/>
    <property type="match status" value="1"/>
</dbReference>
<feature type="transmembrane region" description="Helical" evidence="1">
    <location>
        <begin position="101"/>
        <end position="121"/>
    </location>
</feature>
<feature type="transmembrane region" description="Helical" evidence="1">
    <location>
        <begin position="169"/>
        <end position="190"/>
    </location>
</feature>
<dbReference type="PANTHER" id="PTHR41282">
    <property type="entry name" value="CONSERVED TRANSMEMBRANE PROTEIN-RELATED"/>
    <property type="match status" value="1"/>
</dbReference>
<feature type="transmembrane region" description="Helical" evidence="1">
    <location>
        <begin position="202"/>
        <end position="227"/>
    </location>
</feature>
<feature type="transmembrane region" description="Helical" evidence="1">
    <location>
        <begin position="133"/>
        <end position="157"/>
    </location>
</feature>
<evidence type="ECO:0000256" key="1">
    <source>
        <dbReference type="SAM" id="Phobius"/>
    </source>
</evidence>
<dbReference type="AlphaFoldDB" id="A0A6L9S2V7"/>
<dbReference type="InterPro" id="IPR010539">
    <property type="entry name" value="BaxI_1-like"/>
</dbReference>